<protein>
    <submittedName>
        <fullName evidence="1">Uncharacterized protein</fullName>
    </submittedName>
</protein>
<accession>A0A1M6Q5T8</accession>
<reference evidence="2" key="1">
    <citation type="submission" date="2016-11" db="EMBL/GenBank/DDBJ databases">
        <authorList>
            <person name="Varghese N."/>
            <person name="Submissions S."/>
        </authorList>
    </citation>
    <scope>NUCLEOTIDE SEQUENCE [LARGE SCALE GENOMIC DNA]</scope>
    <source>
        <strain evidence="2">DSM 100564</strain>
    </source>
</reference>
<evidence type="ECO:0000313" key="1">
    <source>
        <dbReference type="EMBL" id="SHK15562.1"/>
    </source>
</evidence>
<gene>
    <name evidence="1" type="ORF">SAMN05444000_12045</name>
</gene>
<keyword evidence="2" id="KW-1185">Reference proteome</keyword>
<dbReference type="Proteomes" id="UP000183982">
    <property type="component" value="Unassembled WGS sequence"/>
</dbReference>
<dbReference type="OrthoDB" id="9773411at2"/>
<proteinExistence type="predicted"/>
<dbReference type="EMBL" id="FQZQ01000020">
    <property type="protein sequence ID" value="SHK15562.1"/>
    <property type="molecule type" value="Genomic_DNA"/>
</dbReference>
<name>A0A1M6Q5T8_9RHOB</name>
<sequence length="158" mass="16650">MTIFTLSGFTIFYEDIGGNDEQVDGQPVTLRVVTEDSETFFSYSLTGVSDGGLSVVDITANVLGLIANAVSGDSSGSGLEFYIGELTWGSGNQTTILNIWSDTGGGTSVEHVIAIDGDPLPAVNSLADLTSVTGPSQRLLVRLRQAHLRRVRTLLGQA</sequence>
<evidence type="ECO:0000313" key="2">
    <source>
        <dbReference type="Proteomes" id="UP000183982"/>
    </source>
</evidence>
<dbReference type="STRING" id="1470563.SAMN05444000_12045"/>
<dbReference type="AlphaFoldDB" id="A0A1M6Q5T8"/>
<dbReference type="RefSeq" id="WP_073255043.1">
    <property type="nucleotide sequence ID" value="NZ_FQZQ01000020.1"/>
</dbReference>
<organism evidence="1 2">
    <name type="scientific">Shimia gijangensis</name>
    <dbReference type="NCBI Taxonomy" id="1470563"/>
    <lineage>
        <taxon>Bacteria</taxon>
        <taxon>Pseudomonadati</taxon>
        <taxon>Pseudomonadota</taxon>
        <taxon>Alphaproteobacteria</taxon>
        <taxon>Rhodobacterales</taxon>
        <taxon>Roseobacteraceae</taxon>
    </lineage>
</organism>